<dbReference type="InterPro" id="IPR050121">
    <property type="entry name" value="Cytochrome_P450_monoxygenase"/>
</dbReference>
<keyword evidence="9" id="KW-0812">Transmembrane</keyword>
<keyword evidence="9" id="KW-1133">Transmembrane helix</keyword>
<dbReference type="CDD" id="cd11062">
    <property type="entry name" value="CYP58-like"/>
    <property type="match status" value="1"/>
</dbReference>
<evidence type="ECO:0000313" key="10">
    <source>
        <dbReference type="EMBL" id="KAL2839750.1"/>
    </source>
</evidence>
<dbReference type="EMBL" id="JBFXLU010000129">
    <property type="protein sequence ID" value="KAL2839750.1"/>
    <property type="molecule type" value="Genomic_DNA"/>
</dbReference>
<dbReference type="PANTHER" id="PTHR24305:SF210">
    <property type="entry name" value="CYTOCHROME P450 MONOOXYGENASE ASQL-RELATED"/>
    <property type="match status" value="1"/>
</dbReference>
<dbReference type="SUPFAM" id="SSF48264">
    <property type="entry name" value="Cytochrome P450"/>
    <property type="match status" value="1"/>
</dbReference>
<dbReference type="InterPro" id="IPR002401">
    <property type="entry name" value="Cyt_P450_E_grp-I"/>
</dbReference>
<dbReference type="PRINTS" id="PR00463">
    <property type="entry name" value="EP450I"/>
</dbReference>
<reference evidence="10 11" key="1">
    <citation type="submission" date="2024-07" db="EMBL/GenBank/DDBJ databases">
        <title>Section-level genome sequencing and comparative genomics of Aspergillus sections Usti and Cavernicolus.</title>
        <authorList>
            <consortium name="Lawrence Berkeley National Laboratory"/>
            <person name="Nybo J.L."/>
            <person name="Vesth T.C."/>
            <person name="Theobald S."/>
            <person name="Frisvad J.C."/>
            <person name="Larsen T.O."/>
            <person name="Kjaerboelling I."/>
            <person name="Rothschild-Mancinelli K."/>
            <person name="Lyhne E.K."/>
            <person name="Kogle M.E."/>
            <person name="Barry K."/>
            <person name="Clum A."/>
            <person name="Na H."/>
            <person name="Ledsgaard L."/>
            <person name="Lin J."/>
            <person name="Lipzen A."/>
            <person name="Kuo A."/>
            <person name="Riley R."/>
            <person name="Mondo S."/>
            <person name="Labutti K."/>
            <person name="Haridas S."/>
            <person name="Pangalinan J."/>
            <person name="Salamov A.A."/>
            <person name="Simmons B.A."/>
            <person name="Magnuson J.K."/>
            <person name="Chen J."/>
            <person name="Drula E."/>
            <person name="Henrissat B."/>
            <person name="Wiebenga A."/>
            <person name="Lubbers R.J."/>
            <person name="Gomes A.C."/>
            <person name="Makela M.R."/>
            <person name="Stajich J."/>
            <person name="Grigoriev I.V."/>
            <person name="Mortensen U.H."/>
            <person name="De Vries R.P."/>
            <person name="Baker S.E."/>
            <person name="Andersen M.R."/>
        </authorList>
    </citation>
    <scope>NUCLEOTIDE SEQUENCE [LARGE SCALE GENOMIC DNA]</scope>
    <source>
        <strain evidence="10 11">CBS 123904</strain>
    </source>
</reference>
<name>A0ABR4JIC6_9EURO</name>
<evidence type="ECO:0000256" key="3">
    <source>
        <dbReference type="ARBA" id="ARBA00022617"/>
    </source>
</evidence>
<dbReference type="Pfam" id="PF00067">
    <property type="entry name" value="p450"/>
    <property type="match status" value="1"/>
</dbReference>
<feature type="transmembrane region" description="Helical" evidence="9">
    <location>
        <begin position="41"/>
        <end position="59"/>
    </location>
</feature>
<dbReference type="InterPro" id="IPR001128">
    <property type="entry name" value="Cyt_P450"/>
</dbReference>
<evidence type="ECO:0000256" key="4">
    <source>
        <dbReference type="ARBA" id="ARBA00022723"/>
    </source>
</evidence>
<dbReference type="PANTHER" id="PTHR24305">
    <property type="entry name" value="CYTOCHROME P450"/>
    <property type="match status" value="1"/>
</dbReference>
<evidence type="ECO:0000313" key="11">
    <source>
        <dbReference type="Proteomes" id="UP001610446"/>
    </source>
</evidence>
<keyword evidence="5 8" id="KW-0560">Oxidoreductase</keyword>
<dbReference type="PRINTS" id="PR00385">
    <property type="entry name" value="P450"/>
</dbReference>
<evidence type="ECO:0000256" key="8">
    <source>
        <dbReference type="RuleBase" id="RU000461"/>
    </source>
</evidence>
<dbReference type="Gene3D" id="1.10.630.10">
    <property type="entry name" value="Cytochrome P450"/>
    <property type="match status" value="1"/>
</dbReference>
<accession>A0ABR4JIC6</accession>
<proteinExistence type="inferred from homology"/>
<keyword evidence="4 8" id="KW-0479">Metal-binding</keyword>
<dbReference type="Proteomes" id="UP001610446">
    <property type="component" value="Unassembled WGS sequence"/>
</dbReference>
<keyword evidence="3 8" id="KW-0349">Heme</keyword>
<evidence type="ECO:0000256" key="2">
    <source>
        <dbReference type="ARBA" id="ARBA00010617"/>
    </source>
</evidence>
<keyword evidence="7 8" id="KW-0503">Monooxygenase</keyword>
<comment type="caution">
    <text evidence="10">The sequence shown here is derived from an EMBL/GenBank/DDBJ whole genome shotgun (WGS) entry which is preliminary data.</text>
</comment>
<keyword evidence="9" id="KW-0472">Membrane</keyword>
<evidence type="ECO:0000256" key="5">
    <source>
        <dbReference type="ARBA" id="ARBA00023002"/>
    </source>
</evidence>
<gene>
    <name evidence="10" type="ORF">BJY01DRAFT_250350</name>
</gene>
<dbReference type="InterPro" id="IPR036396">
    <property type="entry name" value="Cyt_P450_sf"/>
</dbReference>
<evidence type="ECO:0000256" key="7">
    <source>
        <dbReference type="ARBA" id="ARBA00023033"/>
    </source>
</evidence>
<comment type="similarity">
    <text evidence="2 8">Belongs to the cytochrome P450 family.</text>
</comment>
<evidence type="ECO:0000256" key="9">
    <source>
        <dbReference type="SAM" id="Phobius"/>
    </source>
</evidence>
<sequence length="544" mass="60476">MAIETVAVANITYPHSVVTQALQAAREVVGDGFQHNRPDEIVLTVALAGAIAAALWAVINNSVLSPLRGIPGPWLAGATSWYEFYYDVIKNGTYAHQHSKMHRQYNSTVIRISPNHVHVADPEFFRTLFAMGTAGSRFRKAKYFYNSIGISAAIGSHVDVEAHHHHRSAMAVGFTTKSIQAFDTTIVGYARQIMDIIAARGRDGTPVILSHHARAYTIDVIAKLSFGKHAGAMQEVGPEPPTIMAMDDFPMQFNFTKHFPSWQIILSALPTSVSKRIAPGMHYISELGTELVSDLINQRAKEGRSDEEYQEGKGAIFECLLKPSPKKQYVPPDMTGLVQEACSFLVGGSDTTGLTLQAIALLVLRNPDTLRRLREELDGASSALGKDHFDVLEVSKLPWLTAVIRESMRLYPATPGPLPREVPPDGIHVGKYFLPGGTIVSSSLLSLHYNPAIFPDPEQFKPERWLGQAGADLLEWWNPFSRGPRSCLGRQIAWHELATYIALLFWRFDLELHQSDERNLEWTEHMFTKLKAPVQVKIINDRLA</sequence>
<organism evidence="10 11">
    <name type="scientific">Aspergillus pseudoustus</name>
    <dbReference type="NCBI Taxonomy" id="1810923"/>
    <lineage>
        <taxon>Eukaryota</taxon>
        <taxon>Fungi</taxon>
        <taxon>Dikarya</taxon>
        <taxon>Ascomycota</taxon>
        <taxon>Pezizomycotina</taxon>
        <taxon>Eurotiomycetes</taxon>
        <taxon>Eurotiomycetidae</taxon>
        <taxon>Eurotiales</taxon>
        <taxon>Aspergillaceae</taxon>
        <taxon>Aspergillus</taxon>
        <taxon>Aspergillus subgen. Nidulantes</taxon>
    </lineage>
</organism>
<keyword evidence="6 8" id="KW-0408">Iron</keyword>
<dbReference type="PROSITE" id="PS00086">
    <property type="entry name" value="CYTOCHROME_P450"/>
    <property type="match status" value="1"/>
</dbReference>
<keyword evidence="11" id="KW-1185">Reference proteome</keyword>
<evidence type="ECO:0000256" key="6">
    <source>
        <dbReference type="ARBA" id="ARBA00023004"/>
    </source>
</evidence>
<comment type="cofactor">
    <cofactor evidence="1">
        <name>heme</name>
        <dbReference type="ChEBI" id="CHEBI:30413"/>
    </cofactor>
</comment>
<evidence type="ECO:0000256" key="1">
    <source>
        <dbReference type="ARBA" id="ARBA00001971"/>
    </source>
</evidence>
<protein>
    <submittedName>
        <fullName evidence="10">Cytochrome P450</fullName>
    </submittedName>
</protein>
<dbReference type="InterPro" id="IPR017972">
    <property type="entry name" value="Cyt_P450_CS"/>
</dbReference>